<evidence type="ECO:0000259" key="8">
    <source>
        <dbReference type="PROSITE" id="PS50850"/>
    </source>
</evidence>
<dbReference type="InterPro" id="IPR050327">
    <property type="entry name" value="Proton-linked_MCT"/>
</dbReference>
<feature type="transmembrane region" description="Helical" evidence="7">
    <location>
        <begin position="379"/>
        <end position="398"/>
    </location>
</feature>
<feature type="transmembrane region" description="Helical" evidence="7">
    <location>
        <begin position="42"/>
        <end position="66"/>
    </location>
</feature>
<feature type="transmembrane region" description="Helical" evidence="7">
    <location>
        <begin position="138"/>
        <end position="156"/>
    </location>
</feature>
<dbReference type="Proteomes" id="UP000306509">
    <property type="component" value="Unassembled WGS sequence"/>
</dbReference>
<keyword evidence="3 7" id="KW-0812">Transmembrane</keyword>
<feature type="transmembrane region" description="Helical" evidence="7">
    <location>
        <begin position="404"/>
        <end position="426"/>
    </location>
</feature>
<feature type="compositionally biased region" description="Basic and acidic residues" evidence="6">
    <location>
        <begin position="211"/>
        <end position="234"/>
    </location>
</feature>
<feature type="transmembrane region" description="Helical" evidence="7">
    <location>
        <begin position="289"/>
        <end position="307"/>
    </location>
</feature>
<feature type="domain" description="Major facilitator superfamily (MFS) profile" evidence="8">
    <location>
        <begin position="9"/>
        <end position="428"/>
    </location>
</feature>
<dbReference type="InterPro" id="IPR036259">
    <property type="entry name" value="MFS_trans_sf"/>
</dbReference>
<sequence>MKKIKLHYAWFVLLGVILIRGFAGGGINMTSGLFLFPVSQEIGVGMGTLSIYFSITSIVMVLWLPFAGKLINKYDIRIVTIAGAILQALSFVGMGFMNAVYGWYLLAIPYAMGATILVSLLGPILINRWFSKKAGMMMGIQMAFVGLFGAVFQPVTSNIISQRGWRSGYIYIGGATFIVVILTALILLKNRPEEKKTMPYGAVDFQSARQETNKQETNEQDHDKSKGDYETEGQVHDTVEISEKTALRSTSFYLLLFFMIAITGIGVFTQHIPTYGSLLGYSTRETGNALAFASVGSAIGSIAIGIISDKIGSLKTCYGILGIGLIAVIGFILSGTGFLIFSVSTFLHGLISSGIMVLAPILTIKFYGQKDYEKIFAKVSMGAPIASIILIPAYGFIYDLTESYQVVLVGMICLLAIAVLCISVGWKNRCTQSGCPSPWGTKG</sequence>
<dbReference type="InterPro" id="IPR020846">
    <property type="entry name" value="MFS_dom"/>
</dbReference>
<dbReference type="Gene3D" id="1.20.1250.20">
    <property type="entry name" value="MFS general substrate transporter like domains"/>
    <property type="match status" value="1"/>
</dbReference>
<evidence type="ECO:0000256" key="2">
    <source>
        <dbReference type="ARBA" id="ARBA00022448"/>
    </source>
</evidence>
<dbReference type="RefSeq" id="WP_138002008.1">
    <property type="nucleotide sequence ID" value="NZ_QGQD01000024.1"/>
</dbReference>
<dbReference type="STRING" id="180332.GCA_000797495_04385"/>
<evidence type="ECO:0000256" key="3">
    <source>
        <dbReference type="ARBA" id="ARBA00022692"/>
    </source>
</evidence>
<dbReference type="GO" id="GO:0022857">
    <property type="term" value="F:transmembrane transporter activity"/>
    <property type="evidence" value="ECO:0007669"/>
    <property type="project" value="InterPro"/>
</dbReference>
<evidence type="ECO:0000256" key="4">
    <source>
        <dbReference type="ARBA" id="ARBA00022989"/>
    </source>
</evidence>
<protein>
    <submittedName>
        <fullName evidence="9">Putative MFS-type transporter YhjX</fullName>
    </submittedName>
</protein>
<dbReference type="InterPro" id="IPR011701">
    <property type="entry name" value="MFS"/>
</dbReference>
<feature type="transmembrane region" description="Helical" evidence="7">
    <location>
        <begin position="252"/>
        <end position="269"/>
    </location>
</feature>
<reference evidence="9 10" key="1">
    <citation type="journal article" date="2019" name="Anaerobe">
        <title>Detection of Robinsoniella peoriensis in multiple bone samples of a trauma patient.</title>
        <authorList>
            <person name="Schrottner P."/>
            <person name="Hartwich K."/>
            <person name="Bunk B."/>
            <person name="Schober I."/>
            <person name="Helbig S."/>
            <person name="Rudolph W.W."/>
            <person name="Gunzer F."/>
        </authorList>
    </citation>
    <scope>NUCLEOTIDE SEQUENCE [LARGE SCALE GENOMIC DNA]</scope>
    <source>
        <strain evidence="9 10">DSM 106044</strain>
    </source>
</reference>
<feature type="transmembrane region" description="Helical" evidence="7">
    <location>
        <begin position="319"/>
        <end position="340"/>
    </location>
</feature>
<accession>A0A4U8QCB8</accession>
<feature type="transmembrane region" description="Helical" evidence="7">
    <location>
        <begin position="103"/>
        <end position="126"/>
    </location>
</feature>
<dbReference type="AlphaFoldDB" id="A0A4U8QCB8"/>
<keyword evidence="5 7" id="KW-0472">Membrane</keyword>
<comment type="caution">
    <text evidence="9">The sequence shown here is derived from an EMBL/GenBank/DDBJ whole genome shotgun (WGS) entry which is preliminary data.</text>
</comment>
<keyword evidence="10" id="KW-1185">Reference proteome</keyword>
<organism evidence="9 10">
    <name type="scientific">Robinsoniella peoriensis</name>
    <dbReference type="NCBI Taxonomy" id="180332"/>
    <lineage>
        <taxon>Bacteria</taxon>
        <taxon>Bacillati</taxon>
        <taxon>Bacillota</taxon>
        <taxon>Clostridia</taxon>
        <taxon>Lachnospirales</taxon>
        <taxon>Lachnospiraceae</taxon>
        <taxon>Robinsoniella</taxon>
    </lineage>
</organism>
<dbReference type="PROSITE" id="PS50850">
    <property type="entry name" value="MFS"/>
    <property type="match status" value="1"/>
</dbReference>
<evidence type="ECO:0000256" key="5">
    <source>
        <dbReference type="ARBA" id="ARBA00023136"/>
    </source>
</evidence>
<evidence type="ECO:0000256" key="6">
    <source>
        <dbReference type="SAM" id="MobiDB-lite"/>
    </source>
</evidence>
<feature type="transmembrane region" description="Helical" evidence="7">
    <location>
        <begin position="78"/>
        <end position="97"/>
    </location>
</feature>
<evidence type="ECO:0000313" key="10">
    <source>
        <dbReference type="Proteomes" id="UP000306509"/>
    </source>
</evidence>
<keyword evidence="4 7" id="KW-1133">Transmembrane helix</keyword>
<gene>
    <name evidence="9" type="primary">yhjX_1</name>
    <name evidence="9" type="ORF">DSM106044_01171</name>
</gene>
<dbReference type="SUPFAM" id="SSF103473">
    <property type="entry name" value="MFS general substrate transporter"/>
    <property type="match status" value="1"/>
</dbReference>
<keyword evidence="2" id="KW-0813">Transport</keyword>
<proteinExistence type="predicted"/>
<comment type="subcellular location">
    <subcellularLocation>
        <location evidence="1">Cell membrane</location>
        <topology evidence="1">Multi-pass membrane protein</topology>
    </subcellularLocation>
</comment>
<dbReference type="EMBL" id="QGQD01000024">
    <property type="protein sequence ID" value="TLD01953.1"/>
    <property type="molecule type" value="Genomic_DNA"/>
</dbReference>
<evidence type="ECO:0000256" key="1">
    <source>
        <dbReference type="ARBA" id="ARBA00004651"/>
    </source>
</evidence>
<evidence type="ECO:0000256" key="7">
    <source>
        <dbReference type="SAM" id="Phobius"/>
    </source>
</evidence>
<feature type="region of interest" description="Disordered" evidence="6">
    <location>
        <begin position="209"/>
        <end position="234"/>
    </location>
</feature>
<feature type="transmembrane region" description="Helical" evidence="7">
    <location>
        <begin position="168"/>
        <end position="188"/>
    </location>
</feature>
<evidence type="ECO:0000313" key="9">
    <source>
        <dbReference type="EMBL" id="TLD01953.1"/>
    </source>
</evidence>
<dbReference type="Pfam" id="PF07690">
    <property type="entry name" value="MFS_1"/>
    <property type="match status" value="1"/>
</dbReference>
<dbReference type="PANTHER" id="PTHR11360:SF284">
    <property type="entry name" value="EG:103B4.3 PROTEIN-RELATED"/>
    <property type="match status" value="1"/>
</dbReference>
<name>A0A4U8QCB8_9FIRM</name>
<feature type="transmembrane region" description="Helical" evidence="7">
    <location>
        <begin position="12"/>
        <end position="36"/>
    </location>
</feature>
<feature type="transmembrane region" description="Helical" evidence="7">
    <location>
        <begin position="346"/>
        <end position="367"/>
    </location>
</feature>
<dbReference type="GO" id="GO:0005886">
    <property type="term" value="C:plasma membrane"/>
    <property type="evidence" value="ECO:0007669"/>
    <property type="project" value="UniProtKB-SubCell"/>
</dbReference>
<dbReference type="PANTHER" id="PTHR11360">
    <property type="entry name" value="MONOCARBOXYLATE TRANSPORTER"/>
    <property type="match status" value="1"/>
</dbReference>